<evidence type="ECO:0000313" key="5">
    <source>
        <dbReference type="WBParaSite" id="SBAD_0001083401-mRNA-1"/>
    </source>
</evidence>
<keyword evidence="2" id="KW-0472">Membrane</keyword>
<keyword evidence="4" id="KW-1185">Reference proteome</keyword>
<evidence type="ECO:0000256" key="1">
    <source>
        <dbReference type="SAM" id="MobiDB-lite"/>
    </source>
</evidence>
<feature type="region of interest" description="Disordered" evidence="1">
    <location>
        <begin position="1"/>
        <end position="22"/>
    </location>
</feature>
<protein>
    <submittedName>
        <fullName evidence="5">VM domain-containing protein</fullName>
    </submittedName>
</protein>
<feature type="transmembrane region" description="Helical" evidence="2">
    <location>
        <begin position="38"/>
        <end position="58"/>
    </location>
</feature>
<feature type="compositionally biased region" description="Polar residues" evidence="1">
    <location>
        <begin position="1"/>
        <end position="12"/>
    </location>
</feature>
<dbReference type="OrthoDB" id="5862654at2759"/>
<gene>
    <name evidence="3" type="ORF">SBAD_LOCUS10467</name>
</gene>
<dbReference type="EMBL" id="UZAM01014117">
    <property type="protein sequence ID" value="VDP32066.1"/>
    <property type="molecule type" value="Genomic_DNA"/>
</dbReference>
<dbReference type="AlphaFoldDB" id="A0A183J3M0"/>
<dbReference type="Proteomes" id="UP000270296">
    <property type="component" value="Unassembled WGS sequence"/>
</dbReference>
<dbReference type="WBParaSite" id="SBAD_0001083401-mRNA-1">
    <property type="protein sequence ID" value="SBAD_0001083401-mRNA-1"/>
    <property type="gene ID" value="SBAD_0001083401"/>
</dbReference>
<proteinExistence type="predicted"/>
<sequence>MSNLQSETSTAKTEGKPVRSRTETSCPQFLRIMAFQGAAMSSKVALYAVVFLFSIVVVGRPEPRRYPYAQSACPNGSPPLQLCDARRPTCPPQYYCYAVGTVDARLYGCCTEMLPSYYPQYPSPYVNYNRMRQRLSPQSEAADVSREAGLQQPWSPFRYDHSLTLAHLNQTYGRPGQN</sequence>
<reference evidence="5" key="1">
    <citation type="submission" date="2016-06" db="UniProtKB">
        <authorList>
            <consortium name="WormBaseParasite"/>
        </authorList>
    </citation>
    <scope>IDENTIFICATION</scope>
</reference>
<organism evidence="5">
    <name type="scientific">Soboliphyme baturini</name>
    <dbReference type="NCBI Taxonomy" id="241478"/>
    <lineage>
        <taxon>Eukaryota</taxon>
        <taxon>Metazoa</taxon>
        <taxon>Ecdysozoa</taxon>
        <taxon>Nematoda</taxon>
        <taxon>Enoplea</taxon>
        <taxon>Dorylaimia</taxon>
        <taxon>Dioctophymatida</taxon>
        <taxon>Dioctophymatoidea</taxon>
        <taxon>Soboliphymatidae</taxon>
        <taxon>Soboliphyme</taxon>
    </lineage>
</organism>
<reference evidence="3 4" key="2">
    <citation type="submission" date="2018-11" db="EMBL/GenBank/DDBJ databases">
        <authorList>
            <consortium name="Pathogen Informatics"/>
        </authorList>
    </citation>
    <scope>NUCLEOTIDE SEQUENCE [LARGE SCALE GENOMIC DNA]</scope>
</reference>
<keyword evidence="2" id="KW-1133">Transmembrane helix</keyword>
<evidence type="ECO:0000313" key="3">
    <source>
        <dbReference type="EMBL" id="VDP32066.1"/>
    </source>
</evidence>
<name>A0A183J3M0_9BILA</name>
<keyword evidence="2" id="KW-0812">Transmembrane</keyword>
<feature type="compositionally biased region" description="Basic and acidic residues" evidence="1">
    <location>
        <begin position="13"/>
        <end position="22"/>
    </location>
</feature>
<evidence type="ECO:0000313" key="4">
    <source>
        <dbReference type="Proteomes" id="UP000270296"/>
    </source>
</evidence>
<accession>A0A183J3M0</accession>
<evidence type="ECO:0000256" key="2">
    <source>
        <dbReference type="SAM" id="Phobius"/>
    </source>
</evidence>